<gene>
    <name evidence="8" type="ORF">B4U80_08291</name>
</gene>
<dbReference type="GO" id="GO:0010468">
    <property type="term" value="P:regulation of gene expression"/>
    <property type="evidence" value="ECO:0007669"/>
    <property type="project" value="UniProtKB-ARBA"/>
</dbReference>
<dbReference type="VEuPathDB" id="VectorBase:LDEU005600"/>
<evidence type="ECO:0000256" key="6">
    <source>
        <dbReference type="SAM" id="Coils"/>
    </source>
</evidence>
<dbReference type="PANTHER" id="PTHR21964">
    <property type="entry name" value="BREAST CANCER METASTASIS-SUPPRESSOR 1"/>
    <property type="match status" value="1"/>
</dbReference>
<dbReference type="Proteomes" id="UP000288716">
    <property type="component" value="Unassembled WGS sequence"/>
</dbReference>
<keyword evidence="4" id="KW-0804">Transcription</keyword>
<keyword evidence="2" id="KW-0678">Repressor</keyword>
<dbReference type="Pfam" id="PF08598">
    <property type="entry name" value="Sds3"/>
    <property type="match status" value="1"/>
</dbReference>
<keyword evidence="5" id="KW-0539">Nucleus</keyword>
<feature type="coiled-coil region" evidence="6">
    <location>
        <begin position="103"/>
        <end position="145"/>
    </location>
</feature>
<keyword evidence="9" id="KW-1185">Reference proteome</keyword>
<evidence type="ECO:0000256" key="5">
    <source>
        <dbReference type="ARBA" id="ARBA00023242"/>
    </source>
</evidence>
<evidence type="ECO:0000256" key="7">
    <source>
        <dbReference type="SAM" id="MobiDB-lite"/>
    </source>
</evidence>
<proteinExistence type="predicted"/>
<keyword evidence="6" id="KW-0175">Coiled coil</keyword>
<sequence length="268" mass="31499">MSDYELDDDESNDFHTYDESDEDTEDASETDMIRFEGEFTEMKEQMYVDKLNNLKDQLFQLSEGMHPEYLRKHKKLDFIYHERMYLNEAFLAFETERIEKEYVSEKKAAVREFENRKIELKENLILELEEKRKMIENERLTLELTSDSIEAKPLNHLLDETDILEDIKTLSKACNSKIVAFDHHSDSDSSPNVVDARIEDGKLNYDKKWFHRGQPVVIKSKDGIEFNAVLASIGNAEIWVKKTNDNSKVRVYLSNLQKGKLTLQRRAS</sequence>
<comment type="caution">
    <text evidence="8">The sequence shown here is derived from an EMBL/GenBank/DDBJ whole genome shotgun (WGS) entry which is preliminary data.</text>
</comment>
<evidence type="ECO:0000313" key="8">
    <source>
        <dbReference type="EMBL" id="RWS26440.1"/>
    </source>
</evidence>
<feature type="compositionally biased region" description="Acidic residues" evidence="7">
    <location>
        <begin position="19"/>
        <end position="29"/>
    </location>
</feature>
<evidence type="ECO:0000256" key="2">
    <source>
        <dbReference type="ARBA" id="ARBA00022491"/>
    </source>
</evidence>
<dbReference type="SMART" id="SM01401">
    <property type="entry name" value="Sds3"/>
    <property type="match status" value="1"/>
</dbReference>
<dbReference type="InterPro" id="IPR013907">
    <property type="entry name" value="Sds3"/>
</dbReference>
<evidence type="ECO:0000313" key="9">
    <source>
        <dbReference type="Proteomes" id="UP000288716"/>
    </source>
</evidence>
<comment type="subcellular location">
    <subcellularLocation>
        <location evidence="1">Nucleus</location>
    </subcellularLocation>
</comment>
<dbReference type="AlphaFoldDB" id="A0A443SFZ9"/>
<protein>
    <submittedName>
        <fullName evidence="8">Sin3 histone deacetylase corepressor complex component SDS3-like isoform X2</fullName>
    </submittedName>
</protein>
<dbReference type="OrthoDB" id="70376at2759"/>
<evidence type="ECO:0000256" key="3">
    <source>
        <dbReference type="ARBA" id="ARBA00023015"/>
    </source>
</evidence>
<organism evidence="8 9">
    <name type="scientific">Leptotrombidium deliense</name>
    <dbReference type="NCBI Taxonomy" id="299467"/>
    <lineage>
        <taxon>Eukaryota</taxon>
        <taxon>Metazoa</taxon>
        <taxon>Ecdysozoa</taxon>
        <taxon>Arthropoda</taxon>
        <taxon>Chelicerata</taxon>
        <taxon>Arachnida</taxon>
        <taxon>Acari</taxon>
        <taxon>Acariformes</taxon>
        <taxon>Trombidiformes</taxon>
        <taxon>Prostigmata</taxon>
        <taxon>Anystina</taxon>
        <taxon>Parasitengona</taxon>
        <taxon>Trombiculoidea</taxon>
        <taxon>Trombiculidae</taxon>
        <taxon>Leptotrombidium</taxon>
    </lineage>
</organism>
<dbReference type="EMBL" id="NCKV01002757">
    <property type="protein sequence ID" value="RWS26440.1"/>
    <property type="molecule type" value="Genomic_DNA"/>
</dbReference>
<accession>A0A443SFZ9</accession>
<feature type="compositionally biased region" description="Acidic residues" evidence="7">
    <location>
        <begin position="1"/>
        <end position="11"/>
    </location>
</feature>
<name>A0A443SFZ9_9ACAR</name>
<evidence type="ECO:0000256" key="4">
    <source>
        <dbReference type="ARBA" id="ARBA00023163"/>
    </source>
</evidence>
<dbReference type="GO" id="GO:0005654">
    <property type="term" value="C:nucleoplasm"/>
    <property type="evidence" value="ECO:0007669"/>
    <property type="project" value="UniProtKB-ARBA"/>
</dbReference>
<feature type="region of interest" description="Disordered" evidence="7">
    <location>
        <begin position="1"/>
        <end position="31"/>
    </location>
</feature>
<keyword evidence="3" id="KW-0805">Transcription regulation</keyword>
<dbReference type="STRING" id="299467.A0A443SFZ9"/>
<reference evidence="8 9" key="1">
    <citation type="journal article" date="2018" name="Gigascience">
        <title>Genomes of trombidid mites reveal novel predicted allergens and laterally-transferred genes associated with secondary metabolism.</title>
        <authorList>
            <person name="Dong X."/>
            <person name="Chaisiri K."/>
            <person name="Xia D."/>
            <person name="Armstrong S.D."/>
            <person name="Fang Y."/>
            <person name="Donnelly M.J."/>
            <person name="Kadowaki T."/>
            <person name="McGarry J.W."/>
            <person name="Darby A.C."/>
            <person name="Makepeace B.L."/>
        </authorList>
    </citation>
    <scope>NUCLEOTIDE SEQUENCE [LARGE SCALE GENOMIC DNA]</scope>
    <source>
        <strain evidence="8">UoL-UT</strain>
    </source>
</reference>
<evidence type="ECO:0000256" key="1">
    <source>
        <dbReference type="ARBA" id="ARBA00004123"/>
    </source>
</evidence>